<dbReference type="RefSeq" id="XP_008864523.1">
    <property type="nucleotide sequence ID" value="XM_008866301.1"/>
</dbReference>
<evidence type="ECO:0000256" key="1">
    <source>
        <dbReference type="SAM" id="MobiDB-lite"/>
    </source>
</evidence>
<protein>
    <submittedName>
        <fullName evidence="2">Uncharacterized protein</fullName>
    </submittedName>
</protein>
<dbReference type="GeneID" id="20079754"/>
<dbReference type="AlphaFoldDB" id="A0A024ULI3"/>
<accession>A0A024ULI3</accession>
<evidence type="ECO:0000313" key="2">
    <source>
        <dbReference type="EMBL" id="ETW06448.1"/>
    </source>
</evidence>
<name>A0A024ULI3_9STRA</name>
<reference evidence="2" key="1">
    <citation type="submission" date="2013-12" db="EMBL/GenBank/DDBJ databases">
        <title>The Genome Sequence of Aphanomyces invadans NJM9701.</title>
        <authorList>
            <consortium name="The Broad Institute Genomics Platform"/>
            <person name="Russ C."/>
            <person name="Tyler B."/>
            <person name="van West P."/>
            <person name="Dieguez-Uribeondo J."/>
            <person name="Young S.K."/>
            <person name="Zeng Q."/>
            <person name="Gargeya S."/>
            <person name="Fitzgerald M."/>
            <person name="Abouelleil A."/>
            <person name="Alvarado L."/>
            <person name="Chapman S.B."/>
            <person name="Gainer-Dewar J."/>
            <person name="Goldberg J."/>
            <person name="Griggs A."/>
            <person name="Gujja S."/>
            <person name="Hansen M."/>
            <person name="Howarth C."/>
            <person name="Imamovic A."/>
            <person name="Ireland A."/>
            <person name="Larimer J."/>
            <person name="McCowan C."/>
            <person name="Murphy C."/>
            <person name="Pearson M."/>
            <person name="Poon T.W."/>
            <person name="Priest M."/>
            <person name="Roberts A."/>
            <person name="Saif S."/>
            <person name="Shea T."/>
            <person name="Sykes S."/>
            <person name="Wortman J."/>
            <person name="Nusbaum C."/>
            <person name="Birren B."/>
        </authorList>
    </citation>
    <scope>NUCLEOTIDE SEQUENCE [LARGE SCALE GENOMIC DNA]</scope>
    <source>
        <strain evidence="2">NJM9701</strain>
    </source>
</reference>
<sequence length="107" mass="11624">MTTLPEKFGGSEARVASSGTQGGPWFRDSITHLADEDLKGFVIIMNEGVLGSVWTTTCDEYPTFMTIYNGVAAHPAVAAWKRAQEHYKPLSVLGGMVNCVIHARPVE</sequence>
<dbReference type="EMBL" id="KI913955">
    <property type="protein sequence ID" value="ETW06448.1"/>
    <property type="molecule type" value="Genomic_DNA"/>
</dbReference>
<proteinExistence type="predicted"/>
<dbReference type="VEuPathDB" id="FungiDB:H310_02704"/>
<gene>
    <name evidence="2" type="ORF">H310_02704</name>
</gene>
<organism evidence="2">
    <name type="scientific">Aphanomyces invadans</name>
    <dbReference type="NCBI Taxonomy" id="157072"/>
    <lineage>
        <taxon>Eukaryota</taxon>
        <taxon>Sar</taxon>
        <taxon>Stramenopiles</taxon>
        <taxon>Oomycota</taxon>
        <taxon>Saprolegniomycetes</taxon>
        <taxon>Saprolegniales</taxon>
        <taxon>Verrucalvaceae</taxon>
        <taxon>Aphanomyces</taxon>
    </lineage>
</organism>
<feature type="region of interest" description="Disordered" evidence="1">
    <location>
        <begin position="1"/>
        <end position="24"/>
    </location>
</feature>